<dbReference type="RefSeq" id="XP_013318881.1">
    <property type="nucleotide sequence ID" value="XM_013463427.1"/>
</dbReference>
<feature type="domain" description="Amidase" evidence="1">
    <location>
        <begin position="23"/>
        <end position="434"/>
    </location>
</feature>
<dbReference type="Proteomes" id="UP000054342">
    <property type="component" value="Unassembled WGS sequence"/>
</dbReference>
<dbReference type="GeneID" id="25324735"/>
<dbReference type="PANTHER" id="PTHR11895">
    <property type="entry name" value="TRANSAMIDASE"/>
    <property type="match status" value="1"/>
</dbReference>
<evidence type="ECO:0000259" key="1">
    <source>
        <dbReference type="Pfam" id="PF01425"/>
    </source>
</evidence>
<accession>A0A0D2D7K5</accession>
<organism evidence="2 3">
    <name type="scientific">Exophiala xenobiotica</name>
    <dbReference type="NCBI Taxonomy" id="348802"/>
    <lineage>
        <taxon>Eukaryota</taxon>
        <taxon>Fungi</taxon>
        <taxon>Dikarya</taxon>
        <taxon>Ascomycota</taxon>
        <taxon>Pezizomycotina</taxon>
        <taxon>Eurotiomycetes</taxon>
        <taxon>Chaetothyriomycetidae</taxon>
        <taxon>Chaetothyriales</taxon>
        <taxon>Herpotrichiellaceae</taxon>
        <taxon>Exophiala</taxon>
    </lineage>
</organism>
<dbReference type="SUPFAM" id="SSF75304">
    <property type="entry name" value="Amidase signature (AS) enzymes"/>
    <property type="match status" value="1"/>
</dbReference>
<dbReference type="PANTHER" id="PTHR11895:SF169">
    <property type="entry name" value="GLUTAMYL-TRNA(GLN) AMIDOTRANSFERASE"/>
    <property type="match status" value="1"/>
</dbReference>
<dbReference type="OrthoDB" id="196847at2759"/>
<dbReference type="HOGENOM" id="CLU_009600_0_1_1"/>
<proteinExistence type="predicted"/>
<dbReference type="Pfam" id="PF01425">
    <property type="entry name" value="Amidase"/>
    <property type="match status" value="1"/>
</dbReference>
<keyword evidence="3" id="KW-1185">Reference proteome</keyword>
<dbReference type="EMBL" id="KN847318">
    <property type="protein sequence ID" value="KIW58297.1"/>
    <property type="molecule type" value="Genomic_DNA"/>
</dbReference>
<dbReference type="GO" id="GO:0016787">
    <property type="term" value="F:hydrolase activity"/>
    <property type="evidence" value="ECO:0007669"/>
    <property type="project" value="UniProtKB-KW"/>
</dbReference>
<gene>
    <name evidence="2" type="ORF">PV05_02827</name>
</gene>
<dbReference type="InterPro" id="IPR036928">
    <property type="entry name" value="AS_sf"/>
</dbReference>
<protein>
    <submittedName>
        <fullName evidence="2">Allophanate hydrolase</fullName>
    </submittedName>
</protein>
<dbReference type="Gene3D" id="1.20.58.1700">
    <property type="match status" value="1"/>
</dbReference>
<dbReference type="Gene3D" id="3.90.1300.10">
    <property type="entry name" value="Amidase signature (AS) domain"/>
    <property type="match status" value="1"/>
</dbReference>
<dbReference type="AlphaFoldDB" id="A0A0D2D7K5"/>
<keyword evidence="2" id="KW-0378">Hydrolase</keyword>
<evidence type="ECO:0000313" key="2">
    <source>
        <dbReference type="EMBL" id="KIW58297.1"/>
    </source>
</evidence>
<evidence type="ECO:0000313" key="3">
    <source>
        <dbReference type="Proteomes" id="UP000054342"/>
    </source>
</evidence>
<name>A0A0D2D7K5_9EURO</name>
<reference evidence="2 3" key="1">
    <citation type="submission" date="2015-01" db="EMBL/GenBank/DDBJ databases">
        <title>The Genome Sequence of Exophiala xenobiotica CBS118157.</title>
        <authorList>
            <consortium name="The Broad Institute Genomics Platform"/>
            <person name="Cuomo C."/>
            <person name="de Hoog S."/>
            <person name="Gorbushina A."/>
            <person name="Stielow B."/>
            <person name="Teixiera M."/>
            <person name="Abouelleil A."/>
            <person name="Chapman S.B."/>
            <person name="Priest M."/>
            <person name="Young S.K."/>
            <person name="Wortman J."/>
            <person name="Nusbaum C."/>
            <person name="Birren B."/>
        </authorList>
    </citation>
    <scope>NUCLEOTIDE SEQUENCE [LARGE SCALE GENOMIC DNA]</scope>
    <source>
        <strain evidence="2 3">CBS 118157</strain>
    </source>
</reference>
<dbReference type="InterPro" id="IPR000120">
    <property type="entry name" value="Amidase"/>
</dbReference>
<sequence length="449" mass="49067">MITRQFNNDISQEASILGRSSYNATDPAVWITLISESEARTRAQALITQYQSLPPSKLPQLYGIPFSVKDSIDISNLPTTPRITTAFAINRLLTAGAILIGKTNLDQFATGTTGLRSPHGIPRCVYDPTYICGGSSSGSAVSVAANLVSFAISTDTGGSTRVPASLNGLVGLKPTLGTVSTTGLFPACNNIDCVCVMSKTIDDAETVYEAIRAFDETDIFSRRDLPTWDHPWRDPVRFAIPPNEQLAHLSPAYAALFGQFVTGLNSDSASWCVQTEQDKFDYTPFAHATQILYDSSIVAQRLLAFQPNISTHGLDALHPAIRATFQEALDRKFTATLAYEDIFQLAQCKRQSERAFREDMDVLIVPSTPAHFTIAEVQEEPMVRNKAMGRFTNFVNLLDLAAVSVPVGWWTGENGNELSFGVTIIGQAGRDTELTELARRVMGMEKVRV</sequence>
<dbReference type="InterPro" id="IPR023631">
    <property type="entry name" value="Amidase_dom"/>
</dbReference>
<dbReference type="STRING" id="348802.A0A0D2D7K5"/>